<evidence type="ECO:0000256" key="1">
    <source>
        <dbReference type="ARBA" id="ARBA00010641"/>
    </source>
</evidence>
<evidence type="ECO:0000259" key="7">
    <source>
        <dbReference type="Pfam" id="PF04542"/>
    </source>
</evidence>
<protein>
    <recommendedName>
        <fullName evidence="6">RNA polymerase sigma factor</fullName>
    </recommendedName>
</protein>
<dbReference type="EMBL" id="CP003537">
    <property type="protein sequence ID" value="AGH94905.1"/>
    <property type="molecule type" value="Genomic_DNA"/>
</dbReference>
<evidence type="ECO:0000259" key="8">
    <source>
        <dbReference type="Pfam" id="PF08281"/>
    </source>
</evidence>
<dbReference type="GO" id="GO:0016987">
    <property type="term" value="F:sigma factor activity"/>
    <property type="evidence" value="ECO:0007669"/>
    <property type="project" value="UniProtKB-KW"/>
</dbReference>
<name>M4V8X8_9BACT</name>
<keyword evidence="5 6" id="KW-0804">Transcription</keyword>
<dbReference type="Proteomes" id="UP000012040">
    <property type="component" value="Chromosome"/>
</dbReference>
<sequence>MKRESDQDLVKTDMQLIEEVRKGQRSSFSELVKRHQRGLLRLSMRFMKDMDAAQDVVQEAFIKSYEKLALFEGRASFKSWLYQIAVNTARNKLRENRYDFSNIDDVNLSISATAENSLVHAAVSEIIQKEVDRLPFKQKTALVLRVYEDMSFAEIAEVMECPYDTAKANYRHALMKLKDVFEKQSELRKWTEDVGGFFMELNTKFVEAE</sequence>
<dbReference type="KEGG" id="bex:A11Q_685"/>
<dbReference type="STRING" id="1184267.A11Q_685"/>
<dbReference type="GO" id="GO:0006352">
    <property type="term" value="P:DNA-templated transcription initiation"/>
    <property type="evidence" value="ECO:0007669"/>
    <property type="project" value="InterPro"/>
</dbReference>
<dbReference type="Pfam" id="PF04542">
    <property type="entry name" value="Sigma70_r2"/>
    <property type="match status" value="1"/>
</dbReference>
<organism evidence="9 10">
    <name type="scientific">Pseudobdellovibrio exovorus JSS</name>
    <dbReference type="NCBI Taxonomy" id="1184267"/>
    <lineage>
        <taxon>Bacteria</taxon>
        <taxon>Pseudomonadati</taxon>
        <taxon>Bdellovibrionota</taxon>
        <taxon>Bdellovibrionia</taxon>
        <taxon>Bdellovibrionales</taxon>
        <taxon>Pseudobdellovibrionaceae</taxon>
        <taxon>Pseudobdellovibrio</taxon>
    </lineage>
</organism>
<dbReference type="InterPro" id="IPR013249">
    <property type="entry name" value="RNA_pol_sigma70_r4_t2"/>
</dbReference>
<dbReference type="PROSITE" id="PS01063">
    <property type="entry name" value="SIGMA70_ECF"/>
    <property type="match status" value="1"/>
</dbReference>
<feature type="domain" description="RNA polymerase sigma factor 70 region 4 type 2" evidence="8">
    <location>
        <begin position="125"/>
        <end position="177"/>
    </location>
</feature>
<keyword evidence="2 6" id="KW-0805">Transcription regulation</keyword>
<evidence type="ECO:0000256" key="2">
    <source>
        <dbReference type="ARBA" id="ARBA00023015"/>
    </source>
</evidence>
<proteinExistence type="inferred from homology"/>
<comment type="similarity">
    <text evidence="1 6">Belongs to the sigma-70 factor family. ECF subfamily.</text>
</comment>
<dbReference type="OrthoDB" id="5291704at2"/>
<dbReference type="PATRIC" id="fig|1184267.3.peg.694"/>
<dbReference type="eggNOG" id="COG1595">
    <property type="taxonomic scope" value="Bacteria"/>
</dbReference>
<dbReference type="SUPFAM" id="SSF88946">
    <property type="entry name" value="Sigma2 domain of RNA polymerase sigma factors"/>
    <property type="match status" value="1"/>
</dbReference>
<dbReference type="Gene3D" id="1.10.10.10">
    <property type="entry name" value="Winged helix-like DNA-binding domain superfamily/Winged helix DNA-binding domain"/>
    <property type="match status" value="1"/>
</dbReference>
<dbReference type="InterPro" id="IPR007627">
    <property type="entry name" value="RNA_pol_sigma70_r2"/>
</dbReference>
<dbReference type="HOGENOM" id="CLU_047691_3_5_7"/>
<dbReference type="InterPro" id="IPR000838">
    <property type="entry name" value="RNA_pol_sigma70_ECF_CS"/>
</dbReference>
<evidence type="ECO:0000313" key="9">
    <source>
        <dbReference type="EMBL" id="AGH94905.1"/>
    </source>
</evidence>
<dbReference type="PANTHER" id="PTHR43133:SF51">
    <property type="entry name" value="RNA POLYMERASE SIGMA FACTOR"/>
    <property type="match status" value="1"/>
</dbReference>
<evidence type="ECO:0000256" key="3">
    <source>
        <dbReference type="ARBA" id="ARBA00023082"/>
    </source>
</evidence>
<gene>
    <name evidence="9" type="ORF">A11Q_685</name>
</gene>
<dbReference type="Gene3D" id="1.10.1740.10">
    <property type="match status" value="1"/>
</dbReference>
<dbReference type="InterPro" id="IPR039425">
    <property type="entry name" value="RNA_pol_sigma-70-like"/>
</dbReference>
<reference evidence="9 10" key="1">
    <citation type="journal article" date="2013" name="ISME J.">
        <title>By their genes ye shall know them: genomic signatures of predatory bacteria.</title>
        <authorList>
            <person name="Pasternak Z."/>
            <person name="Pietrokovski S."/>
            <person name="Rotem O."/>
            <person name="Gophna U."/>
            <person name="Lurie-Weinberger M.N."/>
            <person name="Jurkevitch E."/>
        </authorList>
    </citation>
    <scope>NUCLEOTIDE SEQUENCE [LARGE SCALE GENOMIC DNA]</scope>
    <source>
        <strain evidence="9 10">JSS</strain>
    </source>
</reference>
<dbReference type="AlphaFoldDB" id="M4V8X8"/>
<dbReference type="InterPro" id="IPR014284">
    <property type="entry name" value="RNA_pol_sigma-70_dom"/>
</dbReference>
<evidence type="ECO:0000256" key="4">
    <source>
        <dbReference type="ARBA" id="ARBA00023125"/>
    </source>
</evidence>
<keyword evidence="4 6" id="KW-0238">DNA-binding</keyword>
<dbReference type="NCBIfam" id="TIGR02937">
    <property type="entry name" value="sigma70-ECF"/>
    <property type="match status" value="1"/>
</dbReference>
<dbReference type="GO" id="GO:0003677">
    <property type="term" value="F:DNA binding"/>
    <property type="evidence" value="ECO:0007669"/>
    <property type="project" value="UniProtKB-KW"/>
</dbReference>
<dbReference type="InterPro" id="IPR036388">
    <property type="entry name" value="WH-like_DNA-bd_sf"/>
</dbReference>
<feature type="domain" description="RNA polymerase sigma-70 region 2" evidence="7">
    <location>
        <begin position="31"/>
        <end position="97"/>
    </location>
</feature>
<evidence type="ECO:0000256" key="5">
    <source>
        <dbReference type="ARBA" id="ARBA00023163"/>
    </source>
</evidence>
<keyword evidence="10" id="KW-1185">Reference proteome</keyword>
<dbReference type="Pfam" id="PF08281">
    <property type="entry name" value="Sigma70_r4_2"/>
    <property type="match status" value="1"/>
</dbReference>
<keyword evidence="3 6" id="KW-0731">Sigma factor</keyword>
<dbReference type="InterPro" id="IPR013325">
    <property type="entry name" value="RNA_pol_sigma_r2"/>
</dbReference>
<evidence type="ECO:0000256" key="6">
    <source>
        <dbReference type="RuleBase" id="RU000716"/>
    </source>
</evidence>
<evidence type="ECO:0000313" key="10">
    <source>
        <dbReference type="Proteomes" id="UP000012040"/>
    </source>
</evidence>
<dbReference type="PANTHER" id="PTHR43133">
    <property type="entry name" value="RNA POLYMERASE ECF-TYPE SIGMA FACTO"/>
    <property type="match status" value="1"/>
</dbReference>
<dbReference type="RefSeq" id="WP_015469395.1">
    <property type="nucleotide sequence ID" value="NC_020813.1"/>
</dbReference>
<accession>M4V8X8</accession>
<dbReference type="SUPFAM" id="SSF88659">
    <property type="entry name" value="Sigma3 and sigma4 domains of RNA polymerase sigma factors"/>
    <property type="match status" value="1"/>
</dbReference>
<dbReference type="InterPro" id="IPR013324">
    <property type="entry name" value="RNA_pol_sigma_r3/r4-like"/>
</dbReference>